<dbReference type="EC" id="3.1.3.12" evidence="1"/>
<dbReference type="AlphaFoldDB" id="A0A5K1K1J5"/>
<organism evidence="1">
    <name type="scientific">Ganoderma boninense</name>
    <dbReference type="NCBI Taxonomy" id="34458"/>
    <lineage>
        <taxon>Eukaryota</taxon>
        <taxon>Fungi</taxon>
        <taxon>Dikarya</taxon>
        <taxon>Basidiomycota</taxon>
        <taxon>Agaricomycotina</taxon>
        <taxon>Agaricomycetes</taxon>
        <taxon>Polyporales</taxon>
        <taxon>Polyporaceae</taxon>
        <taxon>Ganoderma</taxon>
    </lineage>
</organism>
<accession>A0A5K1K1J5</accession>
<name>A0A5K1K1J5_9APHY</name>
<dbReference type="GO" id="GO:0004805">
    <property type="term" value="F:trehalose-phosphatase activity"/>
    <property type="evidence" value="ECO:0007669"/>
    <property type="project" value="UniProtKB-EC"/>
</dbReference>
<gene>
    <name evidence="1" type="primary">G1UAE0</name>
</gene>
<dbReference type="EMBL" id="LR727595">
    <property type="protein sequence ID" value="VWO99372.1"/>
    <property type="molecule type" value="Genomic_DNA"/>
</dbReference>
<sequence>MGLGGNVNDLRLNGHQAIPEWRSIYLAHYHPPIPPTRVLVDRGISAPFRIPRWHIRDLQQQSRIRLLEVEHFGLEVPWSGSHSAAFIFEYAHPSIPDMFSERFYLYLGLCAASRGHLNDAPSIPGPHWATIQSPAPAGLEHIHSCAEDHVRDWANSTKRFVLWTGMFEVVLRFTPCPLNPSGTLIVNVEFTKDPFSSAEAATQLSDYIEALALES</sequence>
<evidence type="ECO:0000313" key="1">
    <source>
        <dbReference type="EMBL" id="VWO99372.1"/>
    </source>
</evidence>
<keyword evidence="1" id="KW-0378">Hydrolase</keyword>
<proteinExistence type="predicted"/>
<protein>
    <submittedName>
        <fullName evidence="1">Trehalose-6-phosphate phosphatase (EC)</fullName>
        <ecNumber evidence="1">3.1.3.12</ecNumber>
    </submittedName>
</protein>
<reference evidence="1" key="1">
    <citation type="submission" date="2019-10" db="EMBL/GenBank/DDBJ databases">
        <authorList>
            <person name="Nor Muhammad N."/>
        </authorList>
    </citation>
    <scope>NUCLEOTIDE SEQUENCE</scope>
</reference>